<evidence type="ECO:0000256" key="3">
    <source>
        <dbReference type="ARBA" id="ARBA00022670"/>
    </source>
</evidence>
<evidence type="ECO:0000256" key="4">
    <source>
        <dbReference type="ARBA" id="ARBA00022801"/>
    </source>
</evidence>
<dbReference type="PANTHER" id="PTHR11705:SF143">
    <property type="entry name" value="SLL0236 PROTEIN"/>
    <property type="match status" value="1"/>
</dbReference>
<dbReference type="RefSeq" id="WP_011165762.1">
    <property type="nucleotide sequence ID" value="NC_005363.1"/>
</dbReference>
<reference evidence="10 11" key="1">
    <citation type="journal article" date="2004" name="Science">
        <title>A predator unmasked: life cycle of Bdellovibrio bacteriovorus from a genomic perspective.</title>
        <authorList>
            <person name="Rendulic S."/>
            <person name="Jagtap P."/>
            <person name="Rosinus A."/>
            <person name="Eppinger M."/>
            <person name="Baar C."/>
            <person name="Lanz C."/>
            <person name="Keller H."/>
            <person name="Lambert C."/>
            <person name="Evans K.J."/>
            <person name="Goesmann A."/>
            <person name="Meyer F."/>
            <person name="Sockett R.E."/>
            <person name="Schuster S.C."/>
        </authorList>
    </citation>
    <scope>NUCLEOTIDE SEQUENCE [LARGE SCALE GENOMIC DNA]</scope>
    <source>
        <strain evidence="11">ATCC 15356 / DSM 50701 / NCIMB 9529 / HD100</strain>
    </source>
</reference>
<dbReference type="EMBL" id="BX842655">
    <property type="protein sequence ID" value="CAE78224.1"/>
    <property type="molecule type" value="Genomic_DNA"/>
</dbReference>
<dbReference type="GO" id="GO:0008270">
    <property type="term" value="F:zinc ion binding"/>
    <property type="evidence" value="ECO:0007669"/>
    <property type="project" value="InterPro"/>
</dbReference>
<feature type="active site" description="Proton donor/acceptor" evidence="7">
    <location>
        <position position="204"/>
    </location>
</feature>
<dbReference type="PROSITE" id="PS52035">
    <property type="entry name" value="PEPTIDASE_M14"/>
    <property type="match status" value="1"/>
</dbReference>
<proteinExistence type="inferred from homology"/>
<keyword evidence="6" id="KW-0482">Metalloprotease</keyword>
<keyword evidence="5" id="KW-0862">Zinc</keyword>
<evidence type="ECO:0000256" key="1">
    <source>
        <dbReference type="ARBA" id="ARBA00001947"/>
    </source>
</evidence>
<organism evidence="10 11">
    <name type="scientific">Bdellovibrio bacteriovorus (strain ATCC 15356 / DSM 50701 / NCIMB 9529 / HD100)</name>
    <dbReference type="NCBI Taxonomy" id="264462"/>
    <lineage>
        <taxon>Bacteria</taxon>
        <taxon>Pseudomonadati</taxon>
        <taxon>Bdellovibrionota</taxon>
        <taxon>Bdellovibrionia</taxon>
        <taxon>Bdellovibrionales</taxon>
        <taxon>Pseudobdellovibrionaceae</taxon>
        <taxon>Bdellovibrio</taxon>
    </lineage>
</organism>
<evidence type="ECO:0000313" key="10">
    <source>
        <dbReference type="EMBL" id="CAE78224.1"/>
    </source>
</evidence>
<evidence type="ECO:0000256" key="8">
    <source>
        <dbReference type="SAM" id="MobiDB-lite"/>
    </source>
</evidence>
<feature type="domain" description="Peptidase M14" evidence="9">
    <location>
        <begin position="1"/>
        <end position="231"/>
    </location>
</feature>
<dbReference type="SMART" id="SM00631">
    <property type="entry name" value="Zn_pept"/>
    <property type="match status" value="1"/>
</dbReference>
<dbReference type="GeneID" id="93014242"/>
<dbReference type="CDD" id="cd06904">
    <property type="entry name" value="M14_MpaA-like"/>
    <property type="match status" value="1"/>
</dbReference>
<dbReference type="SUPFAM" id="SSF53187">
    <property type="entry name" value="Zn-dependent exopeptidases"/>
    <property type="match status" value="1"/>
</dbReference>
<evidence type="ECO:0000256" key="2">
    <source>
        <dbReference type="ARBA" id="ARBA00005988"/>
    </source>
</evidence>
<evidence type="ECO:0000313" key="11">
    <source>
        <dbReference type="Proteomes" id="UP000008080"/>
    </source>
</evidence>
<dbReference type="eggNOG" id="COG2866">
    <property type="taxonomic scope" value="Bacteria"/>
</dbReference>
<feature type="region of interest" description="Disordered" evidence="8">
    <location>
        <begin position="87"/>
        <end position="125"/>
    </location>
</feature>
<comment type="cofactor">
    <cofactor evidence="1">
        <name>Zn(2+)</name>
        <dbReference type="ChEBI" id="CHEBI:29105"/>
    </cofactor>
</comment>
<dbReference type="GO" id="GO:0005615">
    <property type="term" value="C:extracellular space"/>
    <property type="evidence" value="ECO:0007669"/>
    <property type="project" value="TreeGrafter"/>
</dbReference>
<evidence type="ECO:0000259" key="9">
    <source>
        <dbReference type="PROSITE" id="PS52035"/>
    </source>
</evidence>
<evidence type="ECO:0000256" key="7">
    <source>
        <dbReference type="PROSITE-ProRule" id="PRU01379"/>
    </source>
</evidence>
<dbReference type="Pfam" id="PF00246">
    <property type="entry name" value="Peptidase_M14"/>
    <property type="match status" value="1"/>
</dbReference>
<dbReference type="STRING" id="264462.Bd3426"/>
<dbReference type="InterPro" id="IPR000834">
    <property type="entry name" value="Peptidase_M14"/>
</dbReference>
<keyword evidence="4" id="KW-0378">Hydrolase</keyword>
<evidence type="ECO:0000256" key="6">
    <source>
        <dbReference type="ARBA" id="ARBA00023049"/>
    </source>
</evidence>
<dbReference type="Proteomes" id="UP000008080">
    <property type="component" value="Chromosome"/>
</dbReference>
<name>Q6MHV8_BDEBA</name>
<accession>Q6MHV8</accession>
<keyword evidence="3" id="KW-0645">Protease</keyword>
<dbReference type="AlphaFoldDB" id="Q6MHV8"/>
<dbReference type="GO" id="GO:0004181">
    <property type="term" value="F:metallocarboxypeptidase activity"/>
    <property type="evidence" value="ECO:0007669"/>
    <property type="project" value="InterPro"/>
</dbReference>
<keyword evidence="11" id="KW-1185">Reference proteome</keyword>
<keyword evidence="10" id="KW-0121">Carboxypeptidase</keyword>
<comment type="similarity">
    <text evidence="2 7">Belongs to the peptidase M14 family.</text>
</comment>
<dbReference type="KEGG" id="bba:Bd3426"/>
<protein>
    <submittedName>
        <fullName evidence="10">Putative carboxypeptidase</fullName>
    </submittedName>
</protein>
<sequence length="231" mass="25954">MQAKIFHQTSWATTSQGTSIELYKKSHSLSDFSERPILFIGGVHGDEPEGVRLAEEFLHWLKQEESANSGRLRPWILIPCINPDGYGKNQRTNANGVDLNRNFPSRDWSPESKAPRYYPGPSPGSEREVQALVKLIEDEKPQLIVHFHSWEPCVVYTGAPGKQAAETLATGTGYEAREDIGYPTPGSLGQYGWIEHQIPVICIEEQEHIDLNLVWPHFKPGLELLITGRNA</sequence>
<dbReference type="GO" id="GO:0006508">
    <property type="term" value="P:proteolysis"/>
    <property type="evidence" value="ECO:0007669"/>
    <property type="project" value="UniProtKB-KW"/>
</dbReference>
<gene>
    <name evidence="10" type="primary">ycjI</name>
    <name evidence="10" type="ordered locus">Bd3426</name>
</gene>
<dbReference type="PANTHER" id="PTHR11705">
    <property type="entry name" value="PROTEASE FAMILY M14 CARBOXYPEPTIDASE A,B"/>
    <property type="match status" value="1"/>
</dbReference>
<dbReference type="Gene3D" id="3.40.630.10">
    <property type="entry name" value="Zn peptidases"/>
    <property type="match status" value="1"/>
</dbReference>
<evidence type="ECO:0000256" key="5">
    <source>
        <dbReference type="ARBA" id="ARBA00022833"/>
    </source>
</evidence>
<dbReference type="HOGENOM" id="CLU_109252_0_0_7"/>